<keyword evidence="2" id="KW-1185">Reference proteome</keyword>
<dbReference type="AlphaFoldDB" id="A0A0F6SH03"/>
<sequence>MLSIVLAACGAPSDAPADDYDPLATALASRGHVENPEAPIPPLCYTATDGRSNPCYVCHTVGVGPFGRADWDLQVEYAFSDAALENRWTNLFVDRTEHAARWDDDAMLAWIREDDYTALRRALEQREGYAGYVPDLDFDRGFDERGFARDGSGWRALRYKPFPGTFWPTNGSTDDVFVRLSRALRSDAQGALSDEIHAINLAILEAALTSDPERDLGPIDETIARVDLDGDGALSSRVTTIRVLPSHYVGGGADVPVIPFTHPIGTEYLHSVRYVDPDAPDLRSRRMKELRHMRRVDAPDRGSLLAAMEEEREERDRGRVPSFRGAPDVGYRNAFGWQLQGFIEDARGRLRVQTEEEHRFCMGCHGGLGVTIDSVFSLPRRVPGADGWRVQDLRGMQDAPQSGHDVPEILEYFQRVGGADELRGNDEMRARFWPGGALDERSVRRASLGGDRDLAWLLAPSRARALDLARAYRVIVEDQSFTRGRDATLRPAQHVHRRIEEPDSGLEAAGLVRTDGRLTLDW</sequence>
<name>A0A0F6SH03_9BACT</name>
<evidence type="ECO:0000313" key="2">
    <source>
        <dbReference type="Proteomes" id="UP000034883"/>
    </source>
</evidence>
<accession>A0A0F6SH03</accession>
<proteinExistence type="predicted"/>
<dbReference type="STRING" id="927083.DB32_006743"/>
<dbReference type="KEGG" id="samy:DB32_006743"/>
<protein>
    <submittedName>
        <fullName evidence="1">Putative lipoprotein</fullName>
    </submittedName>
</protein>
<evidence type="ECO:0000313" key="1">
    <source>
        <dbReference type="EMBL" id="AKF09594.1"/>
    </source>
</evidence>
<gene>
    <name evidence="1" type="ORF">DB32_006743</name>
</gene>
<dbReference type="EMBL" id="CP011125">
    <property type="protein sequence ID" value="AKF09594.1"/>
    <property type="molecule type" value="Genomic_DNA"/>
</dbReference>
<organism evidence="1 2">
    <name type="scientific">Sandaracinus amylolyticus</name>
    <dbReference type="NCBI Taxonomy" id="927083"/>
    <lineage>
        <taxon>Bacteria</taxon>
        <taxon>Pseudomonadati</taxon>
        <taxon>Myxococcota</taxon>
        <taxon>Polyangia</taxon>
        <taxon>Polyangiales</taxon>
        <taxon>Sandaracinaceae</taxon>
        <taxon>Sandaracinus</taxon>
    </lineage>
</organism>
<dbReference type="Proteomes" id="UP000034883">
    <property type="component" value="Chromosome"/>
</dbReference>
<reference evidence="1 2" key="1">
    <citation type="submission" date="2015-03" db="EMBL/GenBank/DDBJ databases">
        <title>Genome assembly of Sandaracinus amylolyticus DSM 53668.</title>
        <authorList>
            <person name="Sharma G."/>
            <person name="Subramanian S."/>
        </authorList>
    </citation>
    <scope>NUCLEOTIDE SEQUENCE [LARGE SCALE GENOMIC DNA]</scope>
    <source>
        <strain evidence="1 2">DSM 53668</strain>
    </source>
</reference>
<keyword evidence="1" id="KW-0449">Lipoprotein</keyword>